<evidence type="ECO:0000313" key="6">
    <source>
        <dbReference type="EMBL" id="MBB6510477.1"/>
    </source>
</evidence>
<accession>A0A7X0JPE6</accession>
<keyword evidence="3" id="KW-0804">Transcription</keyword>
<dbReference type="EMBL" id="JACHBU010000008">
    <property type="protein sequence ID" value="MBB6510477.1"/>
    <property type="molecule type" value="Genomic_DNA"/>
</dbReference>
<dbReference type="RefSeq" id="WP_184655641.1">
    <property type="nucleotide sequence ID" value="NZ_JACHBU010000008.1"/>
</dbReference>
<reference evidence="6 7" key="1">
    <citation type="submission" date="2020-08" db="EMBL/GenBank/DDBJ databases">
        <title>The Agave Microbiome: Exploring the role of microbial communities in plant adaptations to desert environments.</title>
        <authorList>
            <person name="Partida-Martinez L.P."/>
        </authorList>
    </citation>
    <scope>NUCLEOTIDE SEQUENCE [LARGE SCALE GENOMIC DNA]</scope>
    <source>
        <strain evidence="6 7">AS3.12</strain>
    </source>
</reference>
<dbReference type="SUPFAM" id="SSF46689">
    <property type="entry name" value="Homeodomain-like"/>
    <property type="match status" value="1"/>
</dbReference>
<dbReference type="AlphaFoldDB" id="A0A7X0JPE6"/>
<dbReference type="PROSITE" id="PS50977">
    <property type="entry name" value="HTH_TETR_2"/>
    <property type="match status" value="1"/>
</dbReference>
<feature type="DNA-binding region" description="H-T-H motif" evidence="4">
    <location>
        <begin position="32"/>
        <end position="51"/>
    </location>
</feature>
<feature type="domain" description="HTH tetR-type" evidence="5">
    <location>
        <begin position="9"/>
        <end position="69"/>
    </location>
</feature>
<evidence type="ECO:0000256" key="4">
    <source>
        <dbReference type="PROSITE-ProRule" id="PRU00335"/>
    </source>
</evidence>
<evidence type="ECO:0000313" key="7">
    <source>
        <dbReference type="Proteomes" id="UP000585437"/>
    </source>
</evidence>
<dbReference type="Gene3D" id="1.10.357.10">
    <property type="entry name" value="Tetracycline Repressor, domain 2"/>
    <property type="match status" value="1"/>
</dbReference>
<proteinExistence type="predicted"/>
<dbReference type="InterPro" id="IPR001647">
    <property type="entry name" value="HTH_TetR"/>
</dbReference>
<evidence type="ECO:0000259" key="5">
    <source>
        <dbReference type="PROSITE" id="PS50977"/>
    </source>
</evidence>
<sequence length="200" mass="22121">MRRPRRKAEETKADILTAAEALLRKKGFAGFSIADLAAELQMSPANVFKHFQSKTVLADAICDRHTTRMIGRFDAKDDSVPAPARLGLVARRLMDAHLADIRDNPLFFEMLAMMASTDLPSGRHYRKLIEDLFESVVRHGFETGVYKSAPESTIGRSVAPCFAAVLHHVFLIHADEAELHARCDGLVELVNAALQSPLAK</sequence>
<dbReference type="Proteomes" id="UP000585437">
    <property type="component" value="Unassembled WGS sequence"/>
</dbReference>
<dbReference type="InterPro" id="IPR009057">
    <property type="entry name" value="Homeodomain-like_sf"/>
</dbReference>
<keyword evidence="7" id="KW-1185">Reference proteome</keyword>
<dbReference type="GO" id="GO:0003700">
    <property type="term" value="F:DNA-binding transcription factor activity"/>
    <property type="evidence" value="ECO:0007669"/>
    <property type="project" value="TreeGrafter"/>
</dbReference>
<protein>
    <submittedName>
        <fullName evidence="6">TetR/AcrR family transcriptional repressor of the ameABC operon</fullName>
    </submittedName>
</protein>
<comment type="caution">
    <text evidence="6">The sequence shown here is derived from an EMBL/GenBank/DDBJ whole genome shotgun (WGS) entry which is preliminary data.</text>
</comment>
<dbReference type="GO" id="GO:0000976">
    <property type="term" value="F:transcription cis-regulatory region binding"/>
    <property type="evidence" value="ECO:0007669"/>
    <property type="project" value="TreeGrafter"/>
</dbReference>
<dbReference type="InterPro" id="IPR041478">
    <property type="entry name" value="TetR_C_27"/>
</dbReference>
<dbReference type="PANTHER" id="PTHR30055:SF151">
    <property type="entry name" value="TRANSCRIPTIONAL REGULATORY PROTEIN"/>
    <property type="match status" value="1"/>
</dbReference>
<evidence type="ECO:0000256" key="2">
    <source>
        <dbReference type="ARBA" id="ARBA00023125"/>
    </source>
</evidence>
<dbReference type="InterPro" id="IPR050109">
    <property type="entry name" value="HTH-type_TetR-like_transc_reg"/>
</dbReference>
<dbReference type="PANTHER" id="PTHR30055">
    <property type="entry name" value="HTH-TYPE TRANSCRIPTIONAL REGULATOR RUTR"/>
    <property type="match status" value="1"/>
</dbReference>
<name>A0A7X0JPE6_9HYPH</name>
<evidence type="ECO:0000256" key="1">
    <source>
        <dbReference type="ARBA" id="ARBA00023015"/>
    </source>
</evidence>
<evidence type="ECO:0000256" key="3">
    <source>
        <dbReference type="ARBA" id="ARBA00023163"/>
    </source>
</evidence>
<keyword evidence="1" id="KW-0805">Transcription regulation</keyword>
<organism evidence="6 7">
    <name type="scientific">Rhizobium soli</name>
    <dbReference type="NCBI Taxonomy" id="424798"/>
    <lineage>
        <taxon>Bacteria</taxon>
        <taxon>Pseudomonadati</taxon>
        <taxon>Pseudomonadota</taxon>
        <taxon>Alphaproteobacteria</taxon>
        <taxon>Hyphomicrobiales</taxon>
        <taxon>Rhizobiaceae</taxon>
        <taxon>Rhizobium/Agrobacterium group</taxon>
        <taxon>Rhizobium</taxon>
    </lineage>
</organism>
<dbReference type="Pfam" id="PF00440">
    <property type="entry name" value="TetR_N"/>
    <property type="match status" value="1"/>
</dbReference>
<dbReference type="PRINTS" id="PR00455">
    <property type="entry name" value="HTHTETR"/>
</dbReference>
<gene>
    <name evidence="6" type="ORF">F4695_003866</name>
</gene>
<dbReference type="Pfam" id="PF17935">
    <property type="entry name" value="TetR_C_27"/>
    <property type="match status" value="1"/>
</dbReference>
<keyword evidence="2 4" id="KW-0238">DNA-binding</keyword>